<evidence type="ECO:0000313" key="1">
    <source>
        <dbReference type="EnsemblMetazoa" id="ENSAATROPP004124"/>
    </source>
</evidence>
<organism evidence="1 2">
    <name type="scientific">Anopheles atroparvus</name>
    <name type="common">European mosquito</name>
    <dbReference type="NCBI Taxonomy" id="41427"/>
    <lineage>
        <taxon>Eukaryota</taxon>
        <taxon>Metazoa</taxon>
        <taxon>Ecdysozoa</taxon>
        <taxon>Arthropoda</taxon>
        <taxon>Hexapoda</taxon>
        <taxon>Insecta</taxon>
        <taxon>Pterygota</taxon>
        <taxon>Neoptera</taxon>
        <taxon>Endopterygota</taxon>
        <taxon>Diptera</taxon>
        <taxon>Nematocera</taxon>
        <taxon>Culicoidea</taxon>
        <taxon>Culicidae</taxon>
        <taxon>Anophelinae</taxon>
        <taxon>Anopheles</taxon>
    </lineage>
</organism>
<protein>
    <submittedName>
        <fullName evidence="1">Uncharacterized protein</fullName>
    </submittedName>
</protein>
<dbReference type="AlphaFoldDB" id="A0AAG5CZT4"/>
<name>A0AAG5CZT4_ANOAO</name>
<evidence type="ECO:0000313" key="2">
    <source>
        <dbReference type="Proteomes" id="UP000075880"/>
    </source>
</evidence>
<dbReference type="Proteomes" id="UP000075880">
    <property type="component" value="Unassembled WGS sequence"/>
</dbReference>
<keyword evidence="2" id="KW-1185">Reference proteome</keyword>
<reference evidence="1" key="1">
    <citation type="submission" date="2024-04" db="UniProtKB">
        <authorList>
            <consortium name="EnsemblMetazoa"/>
        </authorList>
    </citation>
    <scope>IDENTIFICATION</scope>
    <source>
        <strain evidence="1">EBRO</strain>
    </source>
</reference>
<proteinExistence type="predicted"/>
<accession>A0AAG5CZT4</accession>
<dbReference type="EnsemblMetazoa" id="ENSAATROPT004299">
    <property type="protein sequence ID" value="ENSAATROPP004124"/>
    <property type="gene ID" value="ENSAATROPG003402"/>
</dbReference>
<sequence length="138" mass="15618">YQDRRRQRVRADRHRLSVLRSGPGFPLLHLRQPAHRGELIGDGSGLLVPLVRWLRGGKNFRADRVPAVPEGDDHFRGKVFHRFAGSVRIGPGSRCHLLHGVGAAEVIDSRTKGRNHLHAPPTPIWGTFRNSLTFYFSY</sequence>